<dbReference type="InterPro" id="IPR002327">
    <property type="entry name" value="Cyt_c_1A/1B"/>
</dbReference>
<evidence type="ECO:0000256" key="9">
    <source>
        <dbReference type="ARBA" id="ARBA00023004"/>
    </source>
</evidence>
<dbReference type="PRINTS" id="PR00604">
    <property type="entry name" value="CYTCHRMECIAB"/>
</dbReference>
<keyword evidence="4 11" id="KW-0349">Heme</keyword>
<keyword evidence="2" id="KW-0813">Transport</keyword>
<evidence type="ECO:0000256" key="12">
    <source>
        <dbReference type="SAM" id="MobiDB-lite"/>
    </source>
</evidence>
<feature type="domain" description="Cytochrome c" evidence="14">
    <location>
        <begin position="56"/>
        <end position="144"/>
    </location>
</feature>
<evidence type="ECO:0000256" key="3">
    <source>
        <dbReference type="ARBA" id="ARBA00022475"/>
    </source>
</evidence>
<reference evidence="15 16" key="1">
    <citation type="submission" date="2017-05" db="EMBL/GenBank/DDBJ databases">
        <authorList>
            <person name="Varghese N."/>
            <person name="Submissions S."/>
        </authorList>
    </citation>
    <scope>NUCLEOTIDE SEQUENCE [LARGE SCALE GENOMIC DNA]</scope>
    <source>
        <strain evidence="15 16">DSM 29506</strain>
    </source>
</reference>
<keyword evidence="3" id="KW-1003">Cell membrane</keyword>
<evidence type="ECO:0000256" key="6">
    <source>
        <dbReference type="ARBA" id="ARBA00022723"/>
    </source>
</evidence>
<dbReference type="InterPro" id="IPR009056">
    <property type="entry name" value="Cyt_c-like_dom"/>
</dbReference>
<dbReference type="Gene3D" id="1.10.760.10">
    <property type="entry name" value="Cytochrome c-like domain"/>
    <property type="match status" value="2"/>
</dbReference>
<feature type="signal peptide" evidence="13">
    <location>
        <begin position="1"/>
        <end position="23"/>
    </location>
</feature>
<dbReference type="FunFam" id="1.10.760.10:FF:000026">
    <property type="entry name" value="Cytochrome C, membrane-bound"/>
    <property type="match status" value="1"/>
</dbReference>
<dbReference type="GO" id="GO:0005886">
    <property type="term" value="C:plasma membrane"/>
    <property type="evidence" value="ECO:0007669"/>
    <property type="project" value="UniProtKB-SubCell"/>
</dbReference>
<evidence type="ECO:0000256" key="7">
    <source>
        <dbReference type="ARBA" id="ARBA00022982"/>
    </source>
</evidence>
<keyword evidence="13" id="KW-0732">Signal</keyword>
<evidence type="ECO:0000256" key="13">
    <source>
        <dbReference type="SAM" id="SignalP"/>
    </source>
</evidence>
<evidence type="ECO:0000313" key="16">
    <source>
        <dbReference type="Proteomes" id="UP000316030"/>
    </source>
</evidence>
<dbReference type="Proteomes" id="UP000316030">
    <property type="component" value="Unassembled WGS sequence"/>
</dbReference>
<proteinExistence type="predicted"/>
<evidence type="ECO:0000256" key="1">
    <source>
        <dbReference type="ARBA" id="ARBA00004162"/>
    </source>
</evidence>
<evidence type="ECO:0000256" key="10">
    <source>
        <dbReference type="ARBA" id="ARBA00023136"/>
    </source>
</evidence>
<feature type="region of interest" description="Disordered" evidence="12">
    <location>
        <begin position="209"/>
        <end position="241"/>
    </location>
</feature>
<dbReference type="PANTHER" id="PTHR11961">
    <property type="entry name" value="CYTOCHROME C"/>
    <property type="match status" value="1"/>
</dbReference>
<feature type="compositionally biased region" description="Low complexity" evidence="12">
    <location>
        <begin position="212"/>
        <end position="224"/>
    </location>
</feature>
<feature type="domain" description="Cytochrome c" evidence="14">
    <location>
        <begin position="252"/>
        <end position="355"/>
    </location>
</feature>
<keyword evidence="6 11" id="KW-0479">Metal-binding</keyword>
<dbReference type="GO" id="GO:0020037">
    <property type="term" value="F:heme binding"/>
    <property type="evidence" value="ECO:0007669"/>
    <property type="project" value="InterPro"/>
</dbReference>
<evidence type="ECO:0000256" key="11">
    <source>
        <dbReference type="PROSITE-ProRule" id="PRU00433"/>
    </source>
</evidence>
<dbReference type="AlphaFoldDB" id="A0A521FQM4"/>
<dbReference type="InterPro" id="IPR036909">
    <property type="entry name" value="Cyt_c-like_dom_sf"/>
</dbReference>
<dbReference type="SUPFAM" id="SSF46626">
    <property type="entry name" value="Cytochrome c"/>
    <property type="match status" value="2"/>
</dbReference>
<evidence type="ECO:0000256" key="5">
    <source>
        <dbReference type="ARBA" id="ARBA00022692"/>
    </source>
</evidence>
<keyword evidence="16" id="KW-1185">Reference proteome</keyword>
<dbReference type="EMBL" id="FXTO01000043">
    <property type="protein sequence ID" value="SMO98364.1"/>
    <property type="molecule type" value="Genomic_DNA"/>
</dbReference>
<name>A0A521FQM4_9RHOB</name>
<dbReference type="PROSITE" id="PS51007">
    <property type="entry name" value="CYTC"/>
    <property type="match status" value="2"/>
</dbReference>
<evidence type="ECO:0000256" key="2">
    <source>
        <dbReference type="ARBA" id="ARBA00022448"/>
    </source>
</evidence>
<accession>A0A521FQM4</accession>
<organism evidence="15 16">
    <name type="scientific">Thalassovita litoralis</name>
    <dbReference type="NCBI Taxonomy" id="1010611"/>
    <lineage>
        <taxon>Bacteria</taxon>
        <taxon>Pseudomonadati</taxon>
        <taxon>Pseudomonadota</taxon>
        <taxon>Alphaproteobacteria</taxon>
        <taxon>Rhodobacterales</taxon>
        <taxon>Roseobacteraceae</taxon>
        <taxon>Thalassovita</taxon>
    </lineage>
</organism>
<evidence type="ECO:0000256" key="8">
    <source>
        <dbReference type="ARBA" id="ARBA00022989"/>
    </source>
</evidence>
<keyword evidence="8" id="KW-1133">Transmembrane helix</keyword>
<evidence type="ECO:0000256" key="4">
    <source>
        <dbReference type="ARBA" id="ARBA00022617"/>
    </source>
</evidence>
<keyword evidence="5" id="KW-0812">Transmembrane</keyword>
<dbReference type="Pfam" id="PF00034">
    <property type="entry name" value="Cytochrom_C"/>
    <property type="match status" value="2"/>
</dbReference>
<evidence type="ECO:0000259" key="14">
    <source>
        <dbReference type="PROSITE" id="PS51007"/>
    </source>
</evidence>
<dbReference type="RefSeq" id="WP_142494877.1">
    <property type="nucleotide sequence ID" value="NZ_FXTO01000043.1"/>
</dbReference>
<keyword evidence="9 11" id="KW-0408">Iron</keyword>
<dbReference type="OrthoDB" id="9779283at2"/>
<keyword evidence="7" id="KW-0249">Electron transport</keyword>
<dbReference type="GO" id="GO:0046872">
    <property type="term" value="F:metal ion binding"/>
    <property type="evidence" value="ECO:0007669"/>
    <property type="project" value="UniProtKB-KW"/>
</dbReference>
<feature type="chain" id="PRO_5021783753" evidence="13">
    <location>
        <begin position="24"/>
        <end position="356"/>
    </location>
</feature>
<sequence>MSKYRNLLIGTAIAALAAMPAYAGKLGLGRAALPEEVAAWNHDISPDGTGLPVGSGSVEDGEMIFSDNCAICHGEFAEGVDNWPKLAGGMDTLNHKDPLKTVGSYWPYLSTTYDYVRRSMPFGAAQSMSDDDVYAIVAYILYSNDLVDDDFVLSNENFLDVEMPNADGFIVDDRETSEKAFWAEPCMENCKDEVKITMRAAVLDVTPDEAGGEATEGAAPAAAEEPAKEEPKMEEAKAEEPAAEQTAALDPALVAEGEKVFKKCKACHQIGEGAKNKTGPELNNIIGRTLGGHDGFKYSKTMAEMGEGGLVWNDETLAEFLSKPKDYVKKTKMSFAGLKKDDDIAAVIAYLKSFSQ</sequence>
<comment type="subcellular location">
    <subcellularLocation>
        <location evidence="1">Cell membrane</location>
        <topology evidence="1">Single-pass membrane protein</topology>
    </subcellularLocation>
</comment>
<protein>
    <submittedName>
        <fullName evidence="15">Sulfur dehydrogenase subunit SoxD</fullName>
    </submittedName>
</protein>
<feature type="compositionally biased region" description="Basic and acidic residues" evidence="12">
    <location>
        <begin position="225"/>
        <end position="240"/>
    </location>
</feature>
<evidence type="ECO:0000313" key="15">
    <source>
        <dbReference type="EMBL" id="SMO98364.1"/>
    </source>
</evidence>
<dbReference type="GO" id="GO:0009055">
    <property type="term" value="F:electron transfer activity"/>
    <property type="evidence" value="ECO:0007669"/>
    <property type="project" value="InterPro"/>
</dbReference>
<gene>
    <name evidence="15" type="ORF">SAMN06265173_14314</name>
</gene>
<keyword evidence="10" id="KW-0472">Membrane</keyword>